<reference evidence="2" key="1">
    <citation type="submission" date="2019-10" db="EMBL/GenBank/DDBJ databases">
        <title>Conservation and host-specific expression of non-tandemly repeated heterogenous ribosome RNA gene in arbuscular mycorrhizal fungi.</title>
        <authorList>
            <person name="Maeda T."/>
            <person name="Kobayashi Y."/>
            <person name="Nakagawa T."/>
            <person name="Ezawa T."/>
            <person name="Yamaguchi K."/>
            <person name="Bino T."/>
            <person name="Nishimoto Y."/>
            <person name="Shigenobu S."/>
            <person name="Kawaguchi M."/>
        </authorList>
    </citation>
    <scope>NUCLEOTIDE SEQUENCE</scope>
    <source>
        <strain evidence="2">HR1</strain>
    </source>
</reference>
<evidence type="ECO:0000313" key="2">
    <source>
        <dbReference type="EMBL" id="GES85310.1"/>
    </source>
</evidence>
<accession>A0A8H3QLF4</accession>
<sequence>MSDSSDNNDLFHDNVFCSSTNSEDIQFMNELLGKDTSSATSSPVKKKKKKSKKKSKKYTTKKTSQIASPPIMPDEISLRASCEYFYEDIITYIIMKNFQGITAISVEKQAERLVKTFGEAGHLLRFKAFSQNTDKHPLLQQRFSSNFEEIMEEAAHLVISREIEKIESSSTQS</sequence>
<name>A0A8H3QLF4_9GLOM</name>
<proteinExistence type="predicted"/>
<dbReference type="Proteomes" id="UP000615446">
    <property type="component" value="Unassembled WGS sequence"/>
</dbReference>
<comment type="caution">
    <text evidence="2">The sequence shown here is derived from an EMBL/GenBank/DDBJ whole genome shotgun (WGS) entry which is preliminary data.</text>
</comment>
<evidence type="ECO:0000313" key="3">
    <source>
        <dbReference type="Proteomes" id="UP000615446"/>
    </source>
</evidence>
<protein>
    <submittedName>
        <fullName evidence="2">Uncharacterized protein</fullName>
    </submittedName>
</protein>
<organism evidence="2 3">
    <name type="scientific">Rhizophagus clarus</name>
    <dbReference type="NCBI Taxonomy" id="94130"/>
    <lineage>
        <taxon>Eukaryota</taxon>
        <taxon>Fungi</taxon>
        <taxon>Fungi incertae sedis</taxon>
        <taxon>Mucoromycota</taxon>
        <taxon>Glomeromycotina</taxon>
        <taxon>Glomeromycetes</taxon>
        <taxon>Glomerales</taxon>
        <taxon>Glomeraceae</taxon>
        <taxon>Rhizophagus</taxon>
    </lineage>
</organism>
<evidence type="ECO:0000256" key="1">
    <source>
        <dbReference type="SAM" id="MobiDB-lite"/>
    </source>
</evidence>
<dbReference type="EMBL" id="BLAL01000092">
    <property type="protein sequence ID" value="GES85310.1"/>
    <property type="molecule type" value="Genomic_DNA"/>
</dbReference>
<feature type="region of interest" description="Disordered" evidence="1">
    <location>
        <begin position="35"/>
        <end position="69"/>
    </location>
</feature>
<dbReference type="AlphaFoldDB" id="A0A8H3QLF4"/>
<feature type="compositionally biased region" description="Basic residues" evidence="1">
    <location>
        <begin position="44"/>
        <end position="60"/>
    </location>
</feature>
<gene>
    <name evidence="2" type="ORF">RCL2_001239500</name>
</gene>